<keyword evidence="2" id="KW-1185">Reference proteome</keyword>
<organism evidence="1 2">
    <name type="scientific">Trachipleistophora hominis</name>
    <name type="common">Microsporidian parasite</name>
    <dbReference type="NCBI Taxonomy" id="72359"/>
    <lineage>
        <taxon>Eukaryota</taxon>
        <taxon>Fungi</taxon>
        <taxon>Fungi incertae sedis</taxon>
        <taxon>Microsporidia</taxon>
        <taxon>Pleistophoridae</taxon>
        <taxon>Trachipleistophora</taxon>
    </lineage>
</organism>
<dbReference type="HOGENOM" id="CLU_1741858_0_0_1"/>
<dbReference type="EMBL" id="JH993935">
    <property type="protein sequence ID" value="ELQ75681.1"/>
    <property type="molecule type" value="Genomic_DNA"/>
</dbReference>
<reference evidence="1 2" key="1">
    <citation type="journal article" date="2012" name="PLoS Pathog.">
        <title>The genome of the obligate intracellular parasite Trachipleistophora hominis: new insights into microsporidian genome dynamics and reductive evolution.</title>
        <authorList>
            <person name="Heinz E."/>
            <person name="Williams T.A."/>
            <person name="Nakjang S."/>
            <person name="Noel C.J."/>
            <person name="Swan D.C."/>
            <person name="Goldberg A.V."/>
            <person name="Harris S.R."/>
            <person name="Weinmaier T."/>
            <person name="Markert S."/>
            <person name="Becher D."/>
            <person name="Bernhardt J."/>
            <person name="Dagan T."/>
            <person name="Hacker C."/>
            <person name="Lucocq J.M."/>
            <person name="Schweder T."/>
            <person name="Rattei T."/>
            <person name="Hall N."/>
            <person name="Hirt R.P."/>
            <person name="Embley T.M."/>
        </authorList>
    </citation>
    <scope>NUCLEOTIDE SEQUENCE [LARGE SCALE GENOMIC DNA]</scope>
</reference>
<evidence type="ECO:0000313" key="2">
    <source>
        <dbReference type="Proteomes" id="UP000011185"/>
    </source>
</evidence>
<gene>
    <name evidence="1" type="ORF">THOM_1353</name>
</gene>
<dbReference type="InParanoid" id="L7JXC9"/>
<sequence length="150" mass="17505">MRLNGIVFKLRMFFNNINELINRISLKVKNVESKIVKFQLSDKNKKMLEKLNIKPTIGINNLLRKLFKVIHGLRQENGALENERSDILSFAKENGANNRIIKLIEEFSKEFEDARNGLNECRAYLEKKGKENKLLKSEIRKLRKCSKSAL</sequence>
<proteinExistence type="predicted"/>
<dbReference type="AlphaFoldDB" id="L7JXC9"/>
<dbReference type="VEuPathDB" id="MicrosporidiaDB:THOM_1353"/>
<dbReference type="OrthoDB" id="2190892at2759"/>
<accession>L7JXC9</accession>
<dbReference type="Proteomes" id="UP000011185">
    <property type="component" value="Unassembled WGS sequence"/>
</dbReference>
<name>L7JXC9_TRAHO</name>
<protein>
    <submittedName>
        <fullName evidence="1">Uncharacterized protein</fullName>
    </submittedName>
</protein>
<evidence type="ECO:0000313" key="1">
    <source>
        <dbReference type="EMBL" id="ELQ75681.1"/>
    </source>
</evidence>